<keyword evidence="4" id="KW-1185">Reference proteome</keyword>
<dbReference type="InterPro" id="IPR019236">
    <property type="entry name" value="APP1_cat"/>
</dbReference>
<sequence length="358" mass="39572">MSSTHVAARFEDEFHRRLIPFLRRRGWRPRTISYIGYGNRDMVRVLARVVLSRPRLATRGPVQLVEDLMERRGWRSYLSAPVSYIPVTVTVGGVEHQALTDRSGYLDLVVAGHDLPAGWHDVEVRAKAATPTTARVRIVDESSSLAIVSDIDDTALVTLVPRPLIALWNTFVRHGSARHVVPGMAQMYTRLQSEHPDTPLFYLSTGAWNIMPTLVQFLRSHAFPAGPMLMTDWGPTNTGWFRSGQEHKRVALRRLAAEFPHMRWVLVGDDGQHDPSIYREFARDYPGRVAAIAIRQLTPGEQVLAHGSPLPSVEPGERGRSGPAPEVSGADGFDLAPQLSAVLGGAGNPTPPDTPRAD</sequence>
<evidence type="ECO:0000256" key="1">
    <source>
        <dbReference type="SAM" id="MobiDB-lite"/>
    </source>
</evidence>
<dbReference type="GO" id="GO:0008195">
    <property type="term" value="F:phosphatidate phosphatase activity"/>
    <property type="evidence" value="ECO:0007669"/>
    <property type="project" value="InterPro"/>
</dbReference>
<feature type="domain" description="Phosphatidate phosphatase APP1 catalytic" evidence="2">
    <location>
        <begin position="146"/>
        <end position="296"/>
    </location>
</feature>
<feature type="compositionally biased region" description="Pro residues" evidence="1">
    <location>
        <begin position="349"/>
        <end position="358"/>
    </location>
</feature>
<proteinExistence type="predicted"/>
<evidence type="ECO:0000313" key="3">
    <source>
        <dbReference type="EMBL" id="QOR71072.1"/>
    </source>
</evidence>
<dbReference type="AlphaFoldDB" id="A0A7M1SWF4"/>
<reference evidence="3 4" key="1">
    <citation type="submission" date="2020-10" db="EMBL/GenBank/DDBJ databases">
        <title>Haloactinobacterium sp. RN3S43, a bacterium isolated from saline soil.</title>
        <authorList>
            <person name="Sun J.-Q."/>
        </authorList>
    </citation>
    <scope>NUCLEOTIDE SEQUENCE [LARGE SCALE GENOMIC DNA]</scope>
    <source>
        <strain evidence="3 4">RN3S43</strain>
    </source>
</reference>
<dbReference type="KEGG" id="halt:IM660_01790"/>
<feature type="region of interest" description="Disordered" evidence="1">
    <location>
        <begin position="306"/>
        <end position="358"/>
    </location>
</feature>
<dbReference type="InterPro" id="IPR052935">
    <property type="entry name" value="Mg2+_PAP"/>
</dbReference>
<dbReference type="RefSeq" id="WP_193497741.1">
    <property type="nucleotide sequence ID" value="NZ_CP063169.1"/>
</dbReference>
<dbReference type="Pfam" id="PF09949">
    <property type="entry name" value="APP1_cat"/>
    <property type="match status" value="1"/>
</dbReference>
<dbReference type="Proteomes" id="UP000593758">
    <property type="component" value="Chromosome"/>
</dbReference>
<name>A0A7M1SWF4_9MICO</name>
<accession>A0A7M1SWF4</accession>
<evidence type="ECO:0000313" key="4">
    <source>
        <dbReference type="Proteomes" id="UP000593758"/>
    </source>
</evidence>
<dbReference type="PANTHER" id="PTHR28208">
    <property type="entry name" value="PHOSPHATIDATE PHOSPHATASE APP1"/>
    <property type="match status" value="1"/>
</dbReference>
<evidence type="ECO:0000259" key="2">
    <source>
        <dbReference type="Pfam" id="PF09949"/>
    </source>
</evidence>
<dbReference type="PANTHER" id="PTHR28208:SF3">
    <property type="entry name" value="PHOSPHATIDATE PHOSPHATASE APP1"/>
    <property type="match status" value="1"/>
</dbReference>
<gene>
    <name evidence="3" type="ORF">IM660_01790</name>
</gene>
<organism evidence="3 4">
    <name type="scientific">Ruania alkalisoli</name>
    <dbReference type="NCBI Taxonomy" id="2779775"/>
    <lineage>
        <taxon>Bacteria</taxon>
        <taxon>Bacillati</taxon>
        <taxon>Actinomycetota</taxon>
        <taxon>Actinomycetes</taxon>
        <taxon>Micrococcales</taxon>
        <taxon>Ruaniaceae</taxon>
        <taxon>Ruania</taxon>
    </lineage>
</organism>
<dbReference type="EMBL" id="CP063169">
    <property type="protein sequence ID" value="QOR71072.1"/>
    <property type="molecule type" value="Genomic_DNA"/>
</dbReference>
<protein>
    <submittedName>
        <fullName evidence="3">DUF2183 domain-containing protein</fullName>
    </submittedName>
</protein>